<sequence>MDILIIILLVLIGVVLIILEIFFLPGITVAGFSSLIFFGGGIYYAFVNLGTTAGYVTIAASVVACVVGIIWFMRSKSLDRISLKTDIDSVIPTQVNDSIKVGDEGIALSRLNPMGTVLIGTVQVEGKTREDFIDEGSSVIVERVERTSVIVRKKDD</sequence>
<reference evidence="8" key="1">
    <citation type="submission" date="2020-07" db="EMBL/GenBank/DDBJ databases">
        <title>Complete genome sequencing of Coprobacter sp. strain 2CBH44.</title>
        <authorList>
            <person name="Sakamoto M."/>
            <person name="Murakami T."/>
            <person name="Mori H."/>
        </authorList>
    </citation>
    <scope>NUCLEOTIDE SEQUENCE [LARGE SCALE GENOMIC DNA]</scope>
    <source>
        <strain evidence="8">2CBH44</strain>
    </source>
</reference>
<feature type="transmembrane region" description="Helical" evidence="5">
    <location>
        <begin position="53"/>
        <end position="73"/>
    </location>
</feature>
<dbReference type="PANTHER" id="PTHR33507:SF3">
    <property type="entry name" value="INNER MEMBRANE PROTEIN YBBJ"/>
    <property type="match status" value="1"/>
</dbReference>
<dbReference type="GO" id="GO:0005886">
    <property type="term" value="C:plasma membrane"/>
    <property type="evidence" value="ECO:0007669"/>
    <property type="project" value="TreeGrafter"/>
</dbReference>
<evidence type="ECO:0000313" key="8">
    <source>
        <dbReference type="Proteomes" id="UP000594042"/>
    </source>
</evidence>
<organism evidence="7 8">
    <name type="scientific">Coprobacter secundus subsp. similis</name>
    <dbReference type="NCBI Taxonomy" id="2751153"/>
    <lineage>
        <taxon>Bacteria</taxon>
        <taxon>Pseudomonadati</taxon>
        <taxon>Bacteroidota</taxon>
        <taxon>Bacteroidia</taxon>
        <taxon>Bacteroidales</taxon>
        <taxon>Barnesiellaceae</taxon>
        <taxon>Coprobacter</taxon>
    </lineage>
</organism>
<feature type="domain" description="NfeD-like C-terminal" evidence="6">
    <location>
        <begin position="101"/>
        <end position="153"/>
    </location>
</feature>
<dbReference type="AlphaFoldDB" id="A0A7G1I193"/>
<evidence type="ECO:0000256" key="2">
    <source>
        <dbReference type="ARBA" id="ARBA00022692"/>
    </source>
</evidence>
<evidence type="ECO:0000256" key="4">
    <source>
        <dbReference type="ARBA" id="ARBA00023136"/>
    </source>
</evidence>
<dbReference type="Proteomes" id="UP000594042">
    <property type="component" value="Chromosome"/>
</dbReference>
<evidence type="ECO:0000256" key="3">
    <source>
        <dbReference type="ARBA" id="ARBA00022989"/>
    </source>
</evidence>
<keyword evidence="2 5" id="KW-0812">Transmembrane</keyword>
<dbReference type="KEGG" id="copr:Cop2CBH44_27940"/>
<dbReference type="InterPro" id="IPR002810">
    <property type="entry name" value="NfeD-like_C"/>
</dbReference>
<dbReference type="InterPro" id="IPR052165">
    <property type="entry name" value="Membrane_assoc_protease"/>
</dbReference>
<dbReference type="Gene3D" id="2.40.50.140">
    <property type="entry name" value="Nucleic acid-binding proteins"/>
    <property type="match status" value="1"/>
</dbReference>
<comment type="subcellular location">
    <subcellularLocation>
        <location evidence="1">Membrane</location>
        <topology evidence="1">Multi-pass membrane protein</topology>
    </subcellularLocation>
</comment>
<dbReference type="Pfam" id="PF01957">
    <property type="entry name" value="NfeD"/>
    <property type="match status" value="1"/>
</dbReference>
<keyword evidence="3 5" id="KW-1133">Transmembrane helix</keyword>
<evidence type="ECO:0000259" key="6">
    <source>
        <dbReference type="Pfam" id="PF01957"/>
    </source>
</evidence>
<name>A0A7G1I193_9BACT</name>
<dbReference type="PANTHER" id="PTHR33507">
    <property type="entry name" value="INNER MEMBRANE PROTEIN YBBJ"/>
    <property type="match status" value="1"/>
</dbReference>
<accession>A0A7G1I193</accession>
<evidence type="ECO:0000256" key="5">
    <source>
        <dbReference type="SAM" id="Phobius"/>
    </source>
</evidence>
<evidence type="ECO:0000313" key="7">
    <source>
        <dbReference type="EMBL" id="BCI64441.1"/>
    </source>
</evidence>
<dbReference type="EMBL" id="AP023322">
    <property type="protein sequence ID" value="BCI64441.1"/>
    <property type="molecule type" value="Genomic_DNA"/>
</dbReference>
<evidence type="ECO:0000256" key="1">
    <source>
        <dbReference type="ARBA" id="ARBA00004141"/>
    </source>
</evidence>
<gene>
    <name evidence="7" type="ORF">Cop2CBH44_27940</name>
</gene>
<dbReference type="InterPro" id="IPR012340">
    <property type="entry name" value="NA-bd_OB-fold"/>
</dbReference>
<dbReference type="RefSeq" id="WP_021931812.1">
    <property type="nucleotide sequence ID" value="NZ_AP023322.1"/>
</dbReference>
<keyword evidence="4 5" id="KW-0472">Membrane</keyword>
<keyword evidence="8" id="KW-1185">Reference proteome</keyword>
<proteinExistence type="predicted"/>
<feature type="transmembrane region" description="Helical" evidence="5">
    <location>
        <begin position="6"/>
        <end position="24"/>
    </location>
</feature>
<protein>
    <submittedName>
        <fullName evidence="7">Nodulation efficiency protein D</fullName>
    </submittedName>
</protein>